<feature type="domain" description="CHHC U11-48K-type" evidence="5">
    <location>
        <begin position="37"/>
        <end position="64"/>
    </location>
</feature>
<evidence type="ECO:0000256" key="4">
    <source>
        <dbReference type="SAM" id="MobiDB-lite"/>
    </source>
</evidence>
<dbReference type="Pfam" id="PF05253">
    <property type="entry name" value="zf-U11-48K"/>
    <property type="match status" value="2"/>
</dbReference>
<evidence type="ECO:0000256" key="2">
    <source>
        <dbReference type="ARBA" id="ARBA00022771"/>
    </source>
</evidence>
<proteinExistence type="evidence at transcript level"/>
<dbReference type="AlphaFoldDB" id="A0A1E1X0L8"/>
<sequence length="199" mass="22630">TSDHLVRCPYNPQHEIKRSKLDIHVSKCRKNYPQWLLQRCPFNDLHTMPGSELPTHVASCPDRPGQATALEVPDFEIRRRHARPLIAEPAEPEERWDAEDSTSARADHGMPAVRLRRGRRGLHRPRSSATYHPMPVAEPPVPPQQPNVSPNFLRLMRNGVGGRGGGEAPSTAAEEELKQRLRALGRCRPLPERSRHDYY</sequence>
<dbReference type="InterPro" id="IPR051591">
    <property type="entry name" value="UPF0224_FAM112_RNA_Proc"/>
</dbReference>
<evidence type="ECO:0000256" key="1">
    <source>
        <dbReference type="ARBA" id="ARBA00022723"/>
    </source>
</evidence>
<feature type="region of interest" description="Disordered" evidence="4">
    <location>
        <begin position="156"/>
        <end position="175"/>
    </location>
</feature>
<feature type="region of interest" description="Disordered" evidence="4">
    <location>
        <begin position="120"/>
        <end position="144"/>
    </location>
</feature>
<accession>A0A1E1X0L8</accession>
<keyword evidence="2" id="KW-0863">Zinc-finger</keyword>
<reference evidence="6" key="1">
    <citation type="journal article" date="2017" name="Front. Cell. Infect. Microbiol.">
        <title>The Distinct Transcriptional Response of the Midgut of Amblyomma sculptum and Amblyomma aureolatum Ticks to Rickettsia rickettsii Correlates to Their Differences in Susceptibility to Infection.</title>
        <authorList>
            <person name="Martins L.A."/>
            <person name="Galletti M.F.B.M."/>
            <person name="Ribeiro J.M."/>
            <person name="Fujita A."/>
            <person name="Costa F.B."/>
            <person name="Labruna M.B."/>
            <person name="Daffre S."/>
            <person name="Fogaca A.C."/>
        </authorList>
    </citation>
    <scope>NUCLEOTIDE SEQUENCE</scope>
</reference>
<dbReference type="PROSITE" id="PS51800">
    <property type="entry name" value="ZF_CHHC_U11_48K"/>
    <property type="match status" value="2"/>
</dbReference>
<feature type="non-terminal residue" evidence="6">
    <location>
        <position position="1"/>
    </location>
</feature>
<dbReference type="GO" id="GO:0008270">
    <property type="term" value="F:zinc ion binding"/>
    <property type="evidence" value="ECO:0007669"/>
    <property type="project" value="UniProtKB-KW"/>
</dbReference>
<keyword evidence="3" id="KW-0862">Zinc</keyword>
<evidence type="ECO:0000259" key="5">
    <source>
        <dbReference type="PROSITE" id="PS51800"/>
    </source>
</evidence>
<dbReference type="PANTHER" id="PTHR21402">
    <property type="entry name" value="GAMETOCYTE SPECIFIC FACTOR 1-RELATED"/>
    <property type="match status" value="1"/>
</dbReference>
<feature type="domain" description="CHHC U11-48K-type" evidence="5">
    <location>
        <begin position="5"/>
        <end position="32"/>
    </location>
</feature>
<dbReference type="InterPro" id="IPR036236">
    <property type="entry name" value="Znf_C2H2_sf"/>
</dbReference>
<evidence type="ECO:0000313" key="6">
    <source>
        <dbReference type="EMBL" id="JAT92797.1"/>
    </source>
</evidence>
<dbReference type="SUPFAM" id="SSF57667">
    <property type="entry name" value="beta-beta-alpha zinc fingers"/>
    <property type="match status" value="1"/>
</dbReference>
<keyword evidence="1" id="KW-0479">Metal-binding</keyword>
<dbReference type="EMBL" id="GFAC01006391">
    <property type="protein sequence ID" value="JAT92797.1"/>
    <property type="molecule type" value="mRNA"/>
</dbReference>
<evidence type="ECO:0000256" key="3">
    <source>
        <dbReference type="ARBA" id="ARBA00022833"/>
    </source>
</evidence>
<name>A0A1E1X0L8_9ACAR</name>
<protein>
    <recommendedName>
        <fullName evidence="5">CHHC U11-48K-type domain-containing protein</fullName>
    </recommendedName>
</protein>
<dbReference type="InterPro" id="IPR022776">
    <property type="entry name" value="TRM13/UPF0224_CHHC_Znf_dom"/>
</dbReference>
<organism evidence="6">
    <name type="scientific">Amblyomma aureolatum</name>
    <dbReference type="NCBI Taxonomy" id="187763"/>
    <lineage>
        <taxon>Eukaryota</taxon>
        <taxon>Metazoa</taxon>
        <taxon>Ecdysozoa</taxon>
        <taxon>Arthropoda</taxon>
        <taxon>Chelicerata</taxon>
        <taxon>Arachnida</taxon>
        <taxon>Acari</taxon>
        <taxon>Parasitiformes</taxon>
        <taxon>Ixodida</taxon>
        <taxon>Ixodoidea</taxon>
        <taxon>Ixodidae</taxon>
        <taxon>Amblyomminae</taxon>
        <taxon>Amblyomma</taxon>
    </lineage>
</organism>